<dbReference type="Proteomes" id="UP001215956">
    <property type="component" value="Unassembled WGS sequence"/>
</dbReference>
<dbReference type="RefSeq" id="WP_316968235.1">
    <property type="nucleotide sequence ID" value="NZ_JARFPL010000006.1"/>
</dbReference>
<accession>A0ABT5XDA2</accession>
<dbReference type="EMBL" id="JARFPL010000006">
    <property type="protein sequence ID" value="MDF0592527.1"/>
    <property type="molecule type" value="Genomic_DNA"/>
</dbReference>
<comment type="caution">
    <text evidence="1">The sequence shown here is derived from an EMBL/GenBank/DDBJ whole genome shotgun (WGS) entry which is preliminary data.</text>
</comment>
<evidence type="ECO:0000313" key="2">
    <source>
        <dbReference type="Proteomes" id="UP001215956"/>
    </source>
</evidence>
<name>A0ABT5XDA2_9EURY</name>
<gene>
    <name evidence="1" type="ORF">P0O24_02885</name>
</gene>
<reference evidence="1 2" key="1">
    <citation type="submission" date="2023-03" db="EMBL/GenBank/DDBJ databases">
        <title>Whole genome sequencing of Methanotrichaceae archaeon M04Ac.</title>
        <authorList>
            <person name="Khomyakova M.A."/>
            <person name="Merkel A.Y."/>
            <person name="Slobodkin A.I."/>
        </authorList>
    </citation>
    <scope>NUCLEOTIDE SEQUENCE [LARGE SCALE GENOMIC DNA]</scope>
    <source>
        <strain evidence="1 2">M04Ac</strain>
    </source>
</reference>
<evidence type="ECO:0000313" key="1">
    <source>
        <dbReference type="EMBL" id="MDF0592527.1"/>
    </source>
</evidence>
<protein>
    <submittedName>
        <fullName evidence="1">Uncharacterized protein</fullName>
    </submittedName>
</protein>
<organism evidence="1 2">
    <name type="scientific">Candidatus Methanocrinis alkalitolerans</name>
    <dbReference type="NCBI Taxonomy" id="3033395"/>
    <lineage>
        <taxon>Archaea</taxon>
        <taxon>Methanobacteriati</taxon>
        <taxon>Methanobacteriota</taxon>
        <taxon>Stenosarchaea group</taxon>
        <taxon>Methanomicrobia</taxon>
        <taxon>Methanotrichales</taxon>
        <taxon>Methanotrichaceae</taxon>
        <taxon>Methanocrinis</taxon>
    </lineage>
</organism>
<sequence>MPSSSSKVGVSAGFFPGGGGAGVDISMTRSRVYKCINGEGDIKGGRSKRAAVCRRRVDVDD</sequence>
<keyword evidence="2" id="KW-1185">Reference proteome</keyword>
<proteinExistence type="predicted"/>